<feature type="region of interest" description="Disordered" evidence="1">
    <location>
        <begin position="1"/>
        <end position="23"/>
    </location>
</feature>
<evidence type="ECO:0000313" key="4">
    <source>
        <dbReference type="Proteomes" id="UP000235994"/>
    </source>
</evidence>
<feature type="transmembrane region" description="Helical" evidence="2">
    <location>
        <begin position="154"/>
        <end position="175"/>
    </location>
</feature>
<evidence type="ECO:0000313" key="3">
    <source>
        <dbReference type="EMBL" id="PND35443.1"/>
    </source>
</evidence>
<feature type="transmembrane region" description="Helical" evidence="2">
    <location>
        <begin position="267"/>
        <end position="292"/>
    </location>
</feature>
<dbReference type="InterPro" id="IPR010295">
    <property type="entry name" value="DUF898"/>
</dbReference>
<feature type="transmembrane region" description="Helical" evidence="2">
    <location>
        <begin position="207"/>
        <end position="235"/>
    </location>
</feature>
<accession>A0A2N8KPP2</accession>
<organism evidence="3 4">
    <name type="scientific">Achromobacter pulmonis</name>
    <dbReference type="NCBI Taxonomy" id="1389932"/>
    <lineage>
        <taxon>Bacteria</taxon>
        <taxon>Pseudomonadati</taxon>
        <taxon>Pseudomonadota</taxon>
        <taxon>Betaproteobacteria</taxon>
        <taxon>Burkholderiales</taxon>
        <taxon>Alcaligenaceae</taxon>
        <taxon>Achromobacter</taxon>
    </lineage>
</organism>
<dbReference type="AlphaFoldDB" id="A0A2N8KPP2"/>
<dbReference type="Proteomes" id="UP000235994">
    <property type="component" value="Unassembled WGS sequence"/>
</dbReference>
<comment type="caution">
    <text evidence="3">The sequence shown here is derived from an EMBL/GenBank/DDBJ whole genome shotgun (WGS) entry which is preliminary data.</text>
</comment>
<reference evidence="3 4" key="1">
    <citation type="submission" date="2018-01" db="EMBL/GenBank/DDBJ databases">
        <title>The draft genome of an aniline degradation strain ANB-1.</title>
        <authorList>
            <person name="Zhang L."/>
            <person name="Jiang J."/>
        </authorList>
    </citation>
    <scope>NUCLEOTIDE SEQUENCE [LARGE SCALE GENOMIC DNA]</scope>
    <source>
        <strain evidence="3 4">ANB-1</strain>
    </source>
</reference>
<gene>
    <name evidence="3" type="ORF">C1I89_03485</name>
</gene>
<feature type="transmembrane region" description="Helical" evidence="2">
    <location>
        <begin position="91"/>
        <end position="110"/>
    </location>
</feature>
<keyword evidence="2" id="KW-0472">Membrane</keyword>
<feature type="transmembrane region" description="Helical" evidence="2">
    <location>
        <begin position="116"/>
        <end position="134"/>
    </location>
</feature>
<keyword evidence="2" id="KW-0812">Transmembrane</keyword>
<proteinExistence type="predicted"/>
<dbReference type="EMBL" id="POQS01000001">
    <property type="protein sequence ID" value="PND35443.1"/>
    <property type="molecule type" value="Genomic_DNA"/>
</dbReference>
<protein>
    <submittedName>
        <fullName evidence="3">DUF898 domain-containing protein</fullName>
    </submittedName>
</protein>
<dbReference type="RefSeq" id="WP_102771376.1">
    <property type="nucleotide sequence ID" value="NZ_POQS01000001.1"/>
</dbReference>
<sequence length="391" mass="42256">MNPPITAGDQVPGPAPLPTDSAAGPRRTLPVEFHGRALDYFRVWIVNVLLTVVTLGVWSAWAKVRTRRWFYGHTRIDGHSFDYHATGRQILVGRIIALAVLVAASIISRLSPAGSLAVTIAILCLLSWTVNAGLRFSAAMMSWRNVRFGFQGNYMRAACVFLLMPALAVLTLGLLTPLASRMAGRYVAGGYRYGNAAFASTPRLGALYGALVLSILVFFVIMILGLLLAAAVAAADGIDVSMETLALDWYAFLYAPEGRPPAYDSGLLKLLIAALGPSFYAAFFIAGLYYGACLRNELFKRLTLTGGHRMQSRLSPLVLIWIVISGLVAAVVTLGLAYPWARVRHYRYLTQSLTVLAAPGLDELVSQQQNAPGSFGSEFSELEGFGSAAMF</sequence>
<dbReference type="Pfam" id="PF05987">
    <property type="entry name" value="DUF898"/>
    <property type="match status" value="1"/>
</dbReference>
<keyword evidence="4" id="KW-1185">Reference proteome</keyword>
<feature type="transmembrane region" description="Helical" evidence="2">
    <location>
        <begin position="41"/>
        <end position="61"/>
    </location>
</feature>
<evidence type="ECO:0000256" key="1">
    <source>
        <dbReference type="SAM" id="MobiDB-lite"/>
    </source>
</evidence>
<keyword evidence="2" id="KW-1133">Transmembrane helix</keyword>
<feature type="transmembrane region" description="Helical" evidence="2">
    <location>
        <begin position="318"/>
        <end position="341"/>
    </location>
</feature>
<name>A0A2N8KPP2_9BURK</name>
<evidence type="ECO:0000256" key="2">
    <source>
        <dbReference type="SAM" id="Phobius"/>
    </source>
</evidence>